<reference evidence="3" key="1">
    <citation type="submission" date="2019-04" db="EMBL/GenBank/DDBJ databases">
        <title>Microviridin 1777: A Toxic Chymotrypsin Inhibitor Discovered by a Metabologenomic Approach.</title>
        <authorList>
            <person name="Sieber S."/>
            <person name="Grendelmeier S.M."/>
            <person name="Harris L.A."/>
            <person name="Mitchell D.A."/>
            <person name="Gademann K."/>
        </authorList>
    </citation>
    <scope>NUCLEOTIDE SEQUENCE [LARGE SCALE GENOMIC DNA]</scope>
    <source>
        <strain evidence="3">EAWAG127a</strain>
    </source>
</reference>
<gene>
    <name evidence="2" type="ORF">EZJ55_09055</name>
</gene>
<organism evidence="2 3">
    <name type="scientific">Microcystis aeruginosa EAWAG127a</name>
    <dbReference type="NCBI Taxonomy" id="2529855"/>
    <lineage>
        <taxon>Bacteria</taxon>
        <taxon>Bacillati</taxon>
        <taxon>Cyanobacteriota</taxon>
        <taxon>Cyanophyceae</taxon>
        <taxon>Oscillatoriophycideae</taxon>
        <taxon>Chroococcales</taxon>
        <taxon>Microcystaceae</taxon>
        <taxon>Microcystis</taxon>
    </lineage>
</organism>
<dbReference type="InterPro" id="IPR035897">
    <property type="entry name" value="Toll_tir_struct_dom_sf"/>
</dbReference>
<evidence type="ECO:0000259" key="1">
    <source>
        <dbReference type="PROSITE" id="PS50104"/>
    </source>
</evidence>
<dbReference type="Pfam" id="PF01926">
    <property type="entry name" value="MMR_HSR1"/>
    <property type="match status" value="1"/>
</dbReference>
<dbReference type="Proteomes" id="UP000325636">
    <property type="component" value="Unassembled WGS sequence"/>
</dbReference>
<dbReference type="CDD" id="cd00882">
    <property type="entry name" value="Ras_like_GTPase"/>
    <property type="match status" value="1"/>
</dbReference>
<dbReference type="SUPFAM" id="SSF52200">
    <property type="entry name" value="Toll/Interleukin receptor TIR domain"/>
    <property type="match status" value="1"/>
</dbReference>
<sequence>MARLSLGLIRLGDIFRYNRWSDLLSGNNGDSFMEKTNSEVNRLKVFLCHASQDKEYVRGLYKQLQAMGAIPWLDEINILPGQDWNYEIRKSIKNSDVIIVCISNRSVNKAGYVQKEISYALDIASEQPEGSIFLIPAQIEKCDIPEKIKSIQCAKVYEEGGYNLLIESLRVRAIQLNRILESNNNTSKANNISDNESSKDNFDWKSTKSYFRDAFSHLFWDQYPELGLKVKNEFSVAIVGETGVGKTSLAVALSGKEYEFPRWANYNDMREEGYKYRIPFKDSIYFTDHSGCMGDDINTWNKLLDYLKDKADLILFLKSSRSDFNRSDMLILDTLKKLDSTPVVLVVSQLDSLDQNMIANVLDVICRRSGFIPLPISVLEGRNLSLLIEFILKAKKMYSSS</sequence>
<proteinExistence type="predicted"/>
<protein>
    <submittedName>
        <fullName evidence="2">TIR domain-containing protein</fullName>
    </submittedName>
</protein>
<dbReference type="GO" id="GO:0007165">
    <property type="term" value="P:signal transduction"/>
    <property type="evidence" value="ECO:0007669"/>
    <property type="project" value="InterPro"/>
</dbReference>
<evidence type="ECO:0000313" key="2">
    <source>
        <dbReference type="EMBL" id="KAB0240708.1"/>
    </source>
</evidence>
<evidence type="ECO:0000313" key="3">
    <source>
        <dbReference type="Proteomes" id="UP000325636"/>
    </source>
</evidence>
<dbReference type="PROSITE" id="PS50104">
    <property type="entry name" value="TIR"/>
    <property type="match status" value="1"/>
</dbReference>
<dbReference type="Pfam" id="PF13676">
    <property type="entry name" value="TIR_2"/>
    <property type="match status" value="1"/>
</dbReference>
<feature type="domain" description="TIR" evidence="1">
    <location>
        <begin position="41"/>
        <end position="182"/>
    </location>
</feature>
<dbReference type="EMBL" id="SRLN01000012">
    <property type="protein sequence ID" value="KAB0240708.1"/>
    <property type="molecule type" value="Genomic_DNA"/>
</dbReference>
<dbReference type="InterPro" id="IPR027417">
    <property type="entry name" value="P-loop_NTPase"/>
</dbReference>
<comment type="caution">
    <text evidence="2">The sequence shown here is derived from an EMBL/GenBank/DDBJ whole genome shotgun (WGS) entry which is preliminary data.</text>
</comment>
<dbReference type="InterPro" id="IPR000157">
    <property type="entry name" value="TIR_dom"/>
</dbReference>
<dbReference type="AlphaFoldDB" id="A0A5J5LT81"/>
<dbReference type="GO" id="GO:0005525">
    <property type="term" value="F:GTP binding"/>
    <property type="evidence" value="ECO:0007669"/>
    <property type="project" value="InterPro"/>
</dbReference>
<dbReference type="SUPFAM" id="SSF52540">
    <property type="entry name" value="P-loop containing nucleoside triphosphate hydrolases"/>
    <property type="match status" value="1"/>
</dbReference>
<dbReference type="InterPro" id="IPR006073">
    <property type="entry name" value="GTP-bd"/>
</dbReference>
<dbReference type="Gene3D" id="3.40.50.10140">
    <property type="entry name" value="Toll/interleukin-1 receptor homology (TIR) domain"/>
    <property type="match status" value="1"/>
</dbReference>
<dbReference type="Gene3D" id="3.40.50.300">
    <property type="entry name" value="P-loop containing nucleotide triphosphate hydrolases"/>
    <property type="match status" value="1"/>
</dbReference>
<name>A0A5J5LT81_MICAE</name>
<accession>A0A5J5LT81</accession>